<gene>
    <name evidence="1" type="ORF">EXU48_04895</name>
</gene>
<evidence type="ECO:0000313" key="2">
    <source>
        <dbReference type="Proteomes" id="UP000504882"/>
    </source>
</evidence>
<dbReference type="EMBL" id="SMNA01000002">
    <property type="protein sequence ID" value="TDE97522.1"/>
    <property type="molecule type" value="Genomic_DNA"/>
</dbReference>
<accession>A0ABY2E7I4</accession>
<keyword evidence="2" id="KW-1185">Reference proteome</keyword>
<dbReference type="InterPro" id="IPR011990">
    <property type="entry name" value="TPR-like_helical_dom_sf"/>
</dbReference>
<dbReference type="Proteomes" id="UP000504882">
    <property type="component" value="Unassembled WGS sequence"/>
</dbReference>
<protein>
    <submittedName>
        <fullName evidence="1">Tetratricopeptide repeat protein</fullName>
    </submittedName>
</protein>
<name>A0ABY2E7I4_9MICO</name>
<organism evidence="1 2">
    <name type="scientific">Occultella glacieicola</name>
    <dbReference type="NCBI Taxonomy" id="2518684"/>
    <lineage>
        <taxon>Bacteria</taxon>
        <taxon>Bacillati</taxon>
        <taxon>Actinomycetota</taxon>
        <taxon>Actinomycetes</taxon>
        <taxon>Micrococcales</taxon>
        <taxon>Ruaniaceae</taxon>
        <taxon>Occultella</taxon>
    </lineage>
</organism>
<dbReference type="Gene3D" id="1.25.40.10">
    <property type="entry name" value="Tetratricopeptide repeat domain"/>
    <property type="match status" value="1"/>
</dbReference>
<comment type="caution">
    <text evidence="1">The sequence shown here is derived from an EMBL/GenBank/DDBJ whole genome shotgun (WGS) entry which is preliminary data.</text>
</comment>
<reference evidence="1 2" key="1">
    <citation type="submission" date="2019-03" db="EMBL/GenBank/DDBJ databases">
        <title>Genomic features of bacteria from cold environments.</title>
        <authorList>
            <person name="Shen L."/>
        </authorList>
    </citation>
    <scope>NUCLEOTIDE SEQUENCE [LARGE SCALE GENOMIC DNA]</scope>
    <source>
        <strain evidence="2">T3246-1</strain>
    </source>
</reference>
<proteinExistence type="predicted"/>
<dbReference type="SUPFAM" id="SSF48452">
    <property type="entry name" value="TPR-like"/>
    <property type="match status" value="1"/>
</dbReference>
<evidence type="ECO:0000313" key="1">
    <source>
        <dbReference type="EMBL" id="TDE97522.1"/>
    </source>
</evidence>
<dbReference type="Pfam" id="PF13374">
    <property type="entry name" value="TPR_10"/>
    <property type="match status" value="1"/>
</dbReference>
<sequence>MVGLPVRACVEWIVSLPQAGGWVAIPRRPAPGGCGSGGTGQCRPCRPGGRGMSDDVDALWNFDDPAGSAERFRVAIAGADGIERDVLTTHLARALGLCGEHDEAERLLNSLTPGARPGAPPAEVAVRVALERGRLRRSGGRSDPEPPLREAAELAAAAGLEALRIDALHMLALIAPTPQEQVAANRTALRAARAAVDPGARRWEASVLNNLGCALVDAGDPDSALAVFRQAQRLRHDAGQGREEQIARWMVAWTLRLLGRDAQALGMQRALKRDLLAAGIDDEYVDAEIALLTRHQPS</sequence>